<reference evidence="6" key="1">
    <citation type="journal article" date="2006" name="PLoS Biol.">
        <title>Macronuclear genome sequence of the ciliate Tetrahymena thermophila, a model eukaryote.</title>
        <authorList>
            <person name="Eisen J.A."/>
            <person name="Coyne R.S."/>
            <person name="Wu M."/>
            <person name="Wu D."/>
            <person name="Thiagarajan M."/>
            <person name="Wortman J.R."/>
            <person name="Badger J.H."/>
            <person name="Ren Q."/>
            <person name="Amedeo P."/>
            <person name="Jones K.M."/>
            <person name="Tallon L.J."/>
            <person name="Delcher A.L."/>
            <person name="Salzberg S.L."/>
            <person name="Silva J.C."/>
            <person name="Haas B.J."/>
            <person name="Majoros W.H."/>
            <person name="Farzad M."/>
            <person name="Carlton J.M."/>
            <person name="Smith R.K. Jr."/>
            <person name="Garg J."/>
            <person name="Pearlman R.E."/>
            <person name="Karrer K.M."/>
            <person name="Sun L."/>
            <person name="Manning G."/>
            <person name="Elde N.C."/>
            <person name="Turkewitz A.P."/>
            <person name="Asai D.J."/>
            <person name="Wilkes D.E."/>
            <person name="Wang Y."/>
            <person name="Cai H."/>
            <person name="Collins K."/>
            <person name="Stewart B.A."/>
            <person name="Lee S.R."/>
            <person name="Wilamowska K."/>
            <person name="Weinberg Z."/>
            <person name="Ruzzo W.L."/>
            <person name="Wloga D."/>
            <person name="Gaertig J."/>
            <person name="Frankel J."/>
            <person name="Tsao C.-C."/>
            <person name="Gorovsky M.A."/>
            <person name="Keeling P.J."/>
            <person name="Waller R.F."/>
            <person name="Patron N.J."/>
            <person name="Cherry J.M."/>
            <person name="Stover N.A."/>
            <person name="Krieger C.J."/>
            <person name="del Toro C."/>
            <person name="Ryder H.F."/>
            <person name="Williamson S.C."/>
            <person name="Barbeau R.A."/>
            <person name="Hamilton E.P."/>
            <person name="Orias E."/>
        </authorList>
    </citation>
    <scope>NUCLEOTIDE SEQUENCE [LARGE SCALE GENOMIC DNA]</scope>
    <source>
        <strain evidence="6">SB210</strain>
    </source>
</reference>
<dbReference type="SMART" id="SM00054">
    <property type="entry name" value="EFh"/>
    <property type="match status" value="1"/>
</dbReference>
<dbReference type="PROSITE" id="PS50222">
    <property type="entry name" value="EF_HAND_2"/>
    <property type="match status" value="1"/>
</dbReference>
<dbReference type="InterPro" id="IPR018247">
    <property type="entry name" value="EF_Hand_1_Ca_BS"/>
</dbReference>
<feature type="compositionally biased region" description="Acidic residues" evidence="3">
    <location>
        <begin position="1785"/>
        <end position="1806"/>
    </location>
</feature>
<evidence type="ECO:0000313" key="6">
    <source>
        <dbReference type="Proteomes" id="UP000009168"/>
    </source>
</evidence>
<feature type="compositionally biased region" description="Polar residues" evidence="3">
    <location>
        <begin position="1843"/>
        <end position="1857"/>
    </location>
</feature>
<gene>
    <name evidence="5" type="ORF">TTHERM_00193340</name>
</gene>
<dbReference type="STRING" id="312017.Q23KK1"/>
<dbReference type="eggNOG" id="ENOG502R2EH">
    <property type="taxonomic scope" value="Eukaryota"/>
</dbReference>
<keyword evidence="1" id="KW-0106">Calcium</keyword>
<feature type="compositionally biased region" description="Polar residues" evidence="3">
    <location>
        <begin position="1813"/>
        <end position="1835"/>
    </location>
</feature>
<dbReference type="GO" id="GO:0005509">
    <property type="term" value="F:calcium ion binding"/>
    <property type="evidence" value="ECO:0007669"/>
    <property type="project" value="InterPro"/>
</dbReference>
<organism evidence="5 6">
    <name type="scientific">Tetrahymena thermophila (strain SB210)</name>
    <dbReference type="NCBI Taxonomy" id="312017"/>
    <lineage>
        <taxon>Eukaryota</taxon>
        <taxon>Sar</taxon>
        <taxon>Alveolata</taxon>
        <taxon>Ciliophora</taxon>
        <taxon>Intramacronucleata</taxon>
        <taxon>Oligohymenophorea</taxon>
        <taxon>Hymenostomatida</taxon>
        <taxon>Tetrahymenina</taxon>
        <taxon>Tetrahymenidae</taxon>
        <taxon>Tetrahymena</taxon>
    </lineage>
</organism>
<evidence type="ECO:0000259" key="4">
    <source>
        <dbReference type="PROSITE" id="PS50222"/>
    </source>
</evidence>
<proteinExistence type="predicted"/>
<dbReference type="EMBL" id="GG662673">
    <property type="protein sequence ID" value="EAR96842.2"/>
    <property type="molecule type" value="Genomic_DNA"/>
</dbReference>
<feature type="domain" description="EF-hand" evidence="4">
    <location>
        <begin position="1608"/>
        <end position="1643"/>
    </location>
</feature>
<dbReference type="Proteomes" id="UP000009168">
    <property type="component" value="Unassembled WGS sequence"/>
</dbReference>
<feature type="region of interest" description="Disordered" evidence="3">
    <location>
        <begin position="1"/>
        <end position="39"/>
    </location>
</feature>
<dbReference type="InterPro" id="IPR011992">
    <property type="entry name" value="EF-hand-dom_pair"/>
</dbReference>
<accession>Q23KK1</accession>
<dbReference type="InterPro" id="IPR002048">
    <property type="entry name" value="EF_hand_dom"/>
</dbReference>
<feature type="compositionally biased region" description="Polar residues" evidence="3">
    <location>
        <begin position="1003"/>
        <end position="1042"/>
    </location>
</feature>
<evidence type="ECO:0000256" key="2">
    <source>
        <dbReference type="SAM" id="Coils"/>
    </source>
</evidence>
<protein>
    <submittedName>
        <fullName evidence="5">EF hand protein</fullName>
    </submittedName>
</protein>
<feature type="compositionally biased region" description="Polar residues" evidence="3">
    <location>
        <begin position="1"/>
        <end position="14"/>
    </location>
</feature>
<dbReference type="KEGG" id="tet:TTHERM_00193340"/>
<dbReference type="HOGENOM" id="CLU_236365_0_0_1"/>
<dbReference type="PROSITE" id="PS00018">
    <property type="entry name" value="EF_HAND_1"/>
    <property type="match status" value="1"/>
</dbReference>
<dbReference type="GeneID" id="7845954"/>
<evidence type="ECO:0000256" key="1">
    <source>
        <dbReference type="ARBA" id="ARBA00022837"/>
    </source>
</evidence>
<feature type="coiled-coil region" evidence="2">
    <location>
        <begin position="633"/>
        <end position="709"/>
    </location>
</feature>
<feature type="region of interest" description="Disordered" evidence="3">
    <location>
        <begin position="1780"/>
        <end position="1857"/>
    </location>
</feature>
<feature type="region of interest" description="Disordered" evidence="3">
    <location>
        <begin position="881"/>
        <end position="903"/>
    </location>
</feature>
<dbReference type="PANTHER" id="PTHR34894:SF5">
    <property type="entry name" value="EF-HAND DOMAIN-CONTAINING PROTEIN"/>
    <property type="match status" value="1"/>
</dbReference>
<evidence type="ECO:0000256" key="3">
    <source>
        <dbReference type="SAM" id="MobiDB-lite"/>
    </source>
</evidence>
<feature type="compositionally biased region" description="Polar residues" evidence="3">
    <location>
        <begin position="882"/>
        <end position="896"/>
    </location>
</feature>
<dbReference type="SUPFAM" id="SSF47473">
    <property type="entry name" value="EF-hand"/>
    <property type="match status" value="1"/>
</dbReference>
<keyword evidence="2" id="KW-0175">Coiled coil</keyword>
<name>Q23KK1_TETTS</name>
<dbReference type="PANTHER" id="PTHR34894">
    <property type="entry name" value="SAM-DEPENDENT METHYLTRANSFERASE RSMI, CONSERVED SITE"/>
    <property type="match status" value="1"/>
</dbReference>
<feature type="compositionally biased region" description="Polar residues" evidence="3">
    <location>
        <begin position="21"/>
        <end position="39"/>
    </location>
</feature>
<feature type="compositionally biased region" description="Polar residues" evidence="3">
    <location>
        <begin position="1111"/>
        <end position="1134"/>
    </location>
</feature>
<feature type="coiled-coil region" evidence="2">
    <location>
        <begin position="1694"/>
        <end position="1721"/>
    </location>
</feature>
<evidence type="ECO:0000313" key="5">
    <source>
        <dbReference type="EMBL" id="EAR96842.2"/>
    </source>
</evidence>
<dbReference type="OrthoDB" id="313497at2759"/>
<dbReference type="RefSeq" id="XP_001017087.2">
    <property type="nucleotide sequence ID" value="XM_001017087.2"/>
</dbReference>
<keyword evidence="6" id="KW-1185">Reference proteome</keyword>
<sequence>MNQESQNSTPSSLKLQEKQNSKNSNIQRVSKSSSGASQDNIDKKESIIAKNASLISNIINSERIKSSDQITSDSQKKIIQVKLNGLSSSSHGSYRKLQSPQKAKESLFQEQFNLTNSHINLKASANNGLDPKFPQILENNVQIMDQSHLKKLQKSGYLFKEDEDQINLSSALQNSNILQHKLSVPSVIQVNKTQSSKKQNSPIFNGKRFSHTLLLSETGQQNTINSSQNLQVQIQSQNSLGSQNDFSRLLNKQQPSQIFTQTQSNLYQLDKLMRYQMKDNFSSPDNTYLKSSQSQRDIMKNINKFTKLDNQNNKNTSIQQIISSRDISYIQEPRQNLSKQTENRIKIKTEQNMNMLISPKSVLSDSKKLIFSSRKSSFNDLKTTNSNFSSKSQVNLNSLGSNFQSTPISNSMKRQNQNFSTQNELSKQGSDIQFHLLPYLPNSFIDEFIQIVKETNISENNSQIIQSNLQSPIRNQKNSSGSQSSTKVLKQIHQEIQNILTNQTIKPIQENIPSSLVDLAKSLKKQLPNLYTGQPSGRAEVQIIKNWLEGTFEQIQNDNVIDVKEKFQKIDDSLILTFNEMVRQVSYQCKERGMLLITVFSCYFSLIKKVSQYEQEEKRKATIQNYYEKLILQKNSDDDLDSKNNQIKALQELLQLEKDKNAQLKEDIKQQEIRERENIFKNDKLKKLNDFAKVQLIKMKREIDDLRTRLQSKELFQQKKLEKVLLDYKSNIKRQASTSYYSVRSQEKLEESDQQLIQSLLQIPQQKKLASKTTIDDINDKIDLSFTELIKEAENDANNLQNDVIIKQVFEEKTNALVCQECQTDPMMTLTYTKSIKVQTDLDLMDKKYDKVFASKQKVDDFVREQQIKADLLALEEEYENDNSLMDQESGPPSSRNPDKPILSNLFQGLPIKKLKKKIPKNQLERFIENMGVLYSYVREPDTNIEKDRTENLKNMIQQNIKKEELHGLISMKEIKEEDEQQEREPKKRKDKSKKTTIVKPEVQQNDFPKTASQTNIPSSVAPPSQVQQGRTNEFQRNNQRSMTLNQMKKQQKLIEASSLAEKNLLRDQIKQQFEINFYQNLTNQQLIDQIKKQQQLIEQMTPYAFGEPSLDQSFNKKANTSSSSPQSKTNIGKKTSIQGSFQDQTQINFSPNQKQSFMTPINSSPQVNKSPFLVSENNSQLANQSAVNKIQLMSTSNLKGVQFKAINLIEESEEYLGKSNTENRQNTSLSIHRFDEREETNNSLIFQDQNIIPADLKSLNGNDSEIKKQVMSLIHLYNMEIEKNCNLRESLEELIKLLREMYQFLKMLFIHIKKTQKHTHKSIIEGFIQQFTSIKWKLPKDFDTNFEKEVLKEDKEDEKKKLLRLKFSNKKSTIKFLAHVQRTQAFNKMTQVDKNTHFGFILVNKIREQGIPKKFTTFLPLKNTLKYIQNLVDERVRMIREQRLPKDQEMPIFSFNKFLQIFGFKKVAENKYTQFLMSVIQYQSIFRVNMFTRLLTVNSDKKMNYSIDEMEKYFQAYEFIVNLSTMGVLNPSHSETDSTFMVPHLKALDYIKVILEKIMPFEDLVDLRQQLDNMKEVDLKHTNKIHVVDFDIFMSKVLQKYRILMNKTQLFVKNAFFAADLDGNGRINLNEFLTLYRHIMSNRFNLMRCIKMFEEKADIITEEEKNLSFEKFTAICIDYNLFTTQIQDKYINVQNKEDILQKMQQLQESWNDEQQKIKEKIEVLKPFVVPESYKNWVEVLKVLEHRILDEEIQEENLRPILIAHKLLNDELQRLIEEGKKGAENEEDDDDDDEDLFTYQDEDDNDLQMILKSMNSKPNQSQMNTTIQEFQNKTQLDADMSRNETQLSTQRLSTQNK</sequence>
<feature type="region of interest" description="Disordered" evidence="3">
    <location>
        <begin position="972"/>
        <end position="1042"/>
    </location>
</feature>
<dbReference type="InParanoid" id="Q23KK1"/>
<feature type="region of interest" description="Disordered" evidence="3">
    <location>
        <begin position="1108"/>
        <end position="1134"/>
    </location>
</feature>